<evidence type="ECO:0000313" key="3">
    <source>
        <dbReference type="Proteomes" id="UP000830401"/>
    </source>
</evidence>
<dbReference type="RefSeq" id="WP_245121264.1">
    <property type="nucleotide sequence ID" value="NZ_CP095061.1"/>
</dbReference>
<evidence type="ECO:0000313" key="2">
    <source>
        <dbReference type="EMBL" id="UOQ66789.1"/>
    </source>
</evidence>
<evidence type="ECO:0000256" key="1">
    <source>
        <dbReference type="SAM" id="MobiDB-lite"/>
    </source>
</evidence>
<protein>
    <submittedName>
        <fullName evidence="2">Uncharacterized protein</fullName>
    </submittedName>
</protein>
<reference evidence="2" key="1">
    <citation type="submission" date="2022-04" db="EMBL/GenBank/DDBJ databases">
        <title>Hymenobacter sp. isolated from the air.</title>
        <authorList>
            <person name="Won M."/>
            <person name="Lee C.-M."/>
            <person name="Woen H.-Y."/>
            <person name="Kwon S.-W."/>
        </authorList>
    </citation>
    <scope>NUCLEOTIDE SEQUENCE</scope>
    <source>
        <strain evidence="2">5420S-77</strain>
    </source>
</reference>
<feature type="compositionally biased region" description="Acidic residues" evidence="1">
    <location>
        <begin position="37"/>
        <end position="46"/>
    </location>
</feature>
<dbReference type="EMBL" id="CP095061">
    <property type="protein sequence ID" value="UOQ66789.1"/>
    <property type="molecule type" value="Genomic_DNA"/>
</dbReference>
<dbReference type="Proteomes" id="UP000830401">
    <property type="component" value="Chromosome"/>
</dbReference>
<gene>
    <name evidence="2" type="ORF">MUN86_02385</name>
</gene>
<proteinExistence type="predicted"/>
<accession>A0ABY4G8J2</accession>
<sequence length="223" mass="25327">MLDKQCPICGTYFVGRSDKQFCSGRCRVSAHRQGYLSEEEHEEEQDDGRLLPAPEPAWEPDLPWLQPIIRSDNQGSIADPASAGKQADITALIRAAITRSNEQDTAAELARQQQADAALAREIHEVYVKAIEPFLHCEGQRLDSNMLQAIADCLIDAREDYKDHPYLSQPDHVARLRLNDLWDALLIVQEAQQEAKASWLSGRTAHYDLKGKWRKQLRERLLT</sequence>
<organism evidence="2 3">
    <name type="scientific">Hymenobacter volaticus</name>
    <dbReference type="NCBI Taxonomy" id="2932254"/>
    <lineage>
        <taxon>Bacteria</taxon>
        <taxon>Pseudomonadati</taxon>
        <taxon>Bacteroidota</taxon>
        <taxon>Cytophagia</taxon>
        <taxon>Cytophagales</taxon>
        <taxon>Hymenobacteraceae</taxon>
        <taxon>Hymenobacter</taxon>
    </lineage>
</organism>
<keyword evidence="3" id="KW-1185">Reference proteome</keyword>
<name>A0ABY4G8J2_9BACT</name>
<feature type="region of interest" description="Disordered" evidence="1">
    <location>
        <begin position="34"/>
        <end position="54"/>
    </location>
</feature>